<feature type="domain" description="Methyltransferase small" evidence="4">
    <location>
        <begin position="174"/>
        <end position="308"/>
    </location>
</feature>
<proteinExistence type="predicted"/>
<evidence type="ECO:0000259" key="4">
    <source>
        <dbReference type="Pfam" id="PF05175"/>
    </source>
</evidence>
<evidence type="ECO:0000313" key="6">
    <source>
        <dbReference type="Proteomes" id="UP000342249"/>
    </source>
</evidence>
<organism evidence="5 6">
    <name type="scientific">Clostridium estertheticum</name>
    <dbReference type="NCBI Taxonomy" id="238834"/>
    <lineage>
        <taxon>Bacteria</taxon>
        <taxon>Bacillati</taxon>
        <taxon>Bacillota</taxon>
        <taxon>Clostridia</taxon>
        <taxon>Eubacteriales</taxon>
        <taxon>Clostridiaceae</taxon>
        <taxon>Clostridium</taxon>
    </lineage>
</organism>
<keyword evidence="3" id="KW-0949">S-adenosyl-L-methionine</keyword>
<dbReference type="PANTHER" id="PTHR45875">
    <property type="entry name" value="METHYLTRANSFERASE N6AMT1"/>
    <property type="match status" value="1"/>
</dbReference>
<dbReference type="GO" id="GO:0008757">
    <property type="term" value="F:S-adenosylmethionine-dependent methyltransferase activity"/>
    <property type="evidence" value="ECO:0007669"/>
    <property type="project" value="TreeGrafter"/>
</dbReference>
<reference evidence="5 6" key="1">
    <citation type="journal article" date="2019" name="Lett. Appl. Microbiol.">
        <title>A case of 'blown pack' spoilage of vacuum-packaged pork likely associated with Clostridium estertheticum in Canada.</title>
        <authorList>
            <person name="Zhang P."/>
            <person name="Ward P."/>
            <person name="McMullen L.M."/>
            <person name="Yang X."/>
        </authorList>
    </citation>
    <scope>NUCLEOTIDE SEQUENCE [LARGE SCALE GENOMIC DNA]</scope>
    <source>
        <strain evidence="5 6">MA19</strain>
    </source>
</reference>
<dbReference type="SUPFAM" id="SSF53335">
    <property type="entry name" value="S-adenosyl-L-methionine-dependent methyltransferases"/>
    <property type="match status" value="1"/>
</dbReference>
<sequence length="519" mass="58419">MSSIIKILTYNSKCYKKTIRRKHMIELATFLVDDHDVPALRNVILHLASIGYCERKICERLGLSDLTEIIWRALPIYREEQLATRDALNSAIDFFFLQGIISIDELNQVFDNNERDILIKVGLILVHNKKCYARASLYPIGNCLVFSDHAWPQLPHPGFLNVPYDQVMYVGIDSRWLARTTLRNTSSSTLDLCTGSGVHALLASSHSKRVVAVDINPRAARCTYFNAKALGLTNIEVVVGDLFEPVYDEKFDLITANPPFVPSPVDTLGYRDGGNSGEDVLQRIVVGLPNHLAPGGSAQIITELGESMNEPMSSRLRVWLGGAKMDILILRLSVHSAASYSIGHANGDEDYDTFLNSVHDWSSNLRKQGYTQVVSVLITFKWSDITLGEPWTRVEELQPPHNNAGKEVEALFIQERLSRKLNLYEILKESKMRRTGPIGLTEARLLGSELRANSQANLLGSELPIFKWLNHVEEEILVLMEKPLTLTEIIVITQELNFQEEDVILAIRSLIRNGFIMKI</sequence>
<dbReference type="Proteomes" id="UP000342249">
    <property type="component" value="Unassembled WGS sequence"/>
</dbReference>
<evidence type="ECO:0000256" key="3">
    <source>
        <dbReference type="ARBA" id="ARBA00022691"/>
    </source>
</evidence>
<accession>A0A5N7IMT4</accession>
<comment type="caution">
    <text evidence="5">The sequence shown here is derived from an EMBL/GenBank/DDBJ whole genome shotgun (WGS) entry which is preliminary data.</text>
</comment>
<dbReference type="InterPro" id="IPR007848">
    <property type="entry name" value="Small_mtfrase_dom"/>
</dbReference>
<dbReference type="PANTHER" id="PTHR45875:SF1">
    <property type="entry name" value="METHYLTRANSFERASE N6AMT1"/>
    <property type="match status" value="1"/>
</dbReference>
<protein>
    <submittedName>
        <fullName evidence="5">Methyltransferase domain-containing protein</fullName>
    </submittedName>
</protein>
<keyword evidence="2 5" id="KW-0808">Transferase</keyword>
<dbReference type="Pfam" id="PF05175">
    <property type="entry name" value="MTS"/>
    <property type="match status" value="1"/>
</dbReference>
<dbReference type="InterPro" id="IPR052190">
    <property type="entry name" value="Euk-Arch_PrmC-MTase"/>
</dbReference>
<dbReference type="CDD" id="cd02440">
    <property type="entry name" value="AdoMet_MTases"/>
    <property type="match status" value="1"/>
</dbReference>
<gene>
    <name evidence="5" type="ORF">E4V82_09110</name>
</gene>
<evidence type="ECO:0000313" key="5">
    <source>
        <dbReference type="EMBL" id="MPQ62274.1"/>
    </source>
</evidence>
<dbReference type="AlphaFoldDB" id="A0A5N7IMT4"/>
<keyword evidence="1 5" id="KW-0489">Methyltransferase</keyword>
<dbReference type="Gene3D" id="3.40.50.150">
    <property type="entry name" value="Vaccinia Virus protein VP39"/>
    <property type="match status" value="1"/>
</dbReference>
<evidence type="ECO:0000256" key="1">
    <source>
        <dbReference type="ARBA" id="ARBA00022603"/>
    </source>
</evidence>
<dbReference type="GO" id="GO:0008276">
    <property type="term" value="F:protein methyltransferase activity"/>
    <property type="evidence" value="ECO:0007669"/>
    <property type="project" value="TreeGrafter"/>
</dbReference>
<dbReference type="GO" id="GO:0035657">
    <property type="term" value="C:eRF1 methyltransferase complex"/>
    <property type="evidence" value="ECO:0007669"/>
    <property type="project" value="TreeGrafter"/>
</dbReference>
<evidence type="ECO:0000256" key="2">
    <source>
        <dbReference type="ARBA" id="ARBA00022679"/>
    </source>
</evidence>
<dbReference type="GO" id="GO:0032259">
    <property type="term" value="P:methylation"/>
    <property type="evidence" value="ECO:0007669"/>
    <property type="project" value="UniProtKB-KW"/>
</dbReference>
<dbReference type="EMBL" id="SPSF01000020">
    <property type="protein sequence ID" value="MPQ62274.1"/>
    <property type="molecule type" value="Genomic_DNA"/>
</dbReference>
<dbReference type="InterPro" id="IPR029063">
    <property type="entry name" value="SAM-dependent_MTases_sf"/>
</dbReference>
<name>A0A5N7IMT4_9CLOT</name>